<comment type="similarity">
    <text evidence="2">Belongs to the beta sliding clamp family.</text>
</comment>
<evidence type="ECO:0000256" key="2">
    <source>
        <dbReference type="ARBA" id="ARBA00010752"/>
    </source>
</evidence>
<evidence type="ECO:0000256" key="10">
    <source>
        <dbReference type="ARBA" id="ARBA00030988"/>
    </source>
</evidence>
<comment type="caution">
    <text evidence="14">The sequence shown here is derived from an EMBL/GenBank/DDBJ whole genome shotgun (WGS) entry which is preliminary data.</text>
</comment>
<dbReference type="Proteomes" id="UP001524460">
    <property type="component" value="Unassembled WGS sequence"/>
</dbReference>
<comment type="subcellular location">
    <subcellularLocation>
        <location evidence="1">Cytoplasm</location>
    </subcellularLocation>
</comment>
<evidence type="ECO:0000259" key="13">
    <source>
        <dbReference type="Pfam" id="PF02767"/>
    </source>
</evidence>
<evidence type="ECO:0000256" key="9">
    <source>
        <dbReference type="ARBA" id="ARBA00023125"/>
    </source>
</evidence>
<keyword evidence="8" id="KW-0239">DNA-directed DNA polymerase</keyword>
<keyword evidence="5" id="KW-0808">Transferase</keyword>
<dbReference type="RefSeq" id="WP_255042265.1">
    <property type="nucleotide sequence ID" value="NZ_JANEYT010000018.1"/>
</dbReference>
<organism evidence="14 15">
    <name type="scientific">Photobacterium pectinilyticum</name>
    <dbReference type="NCBI Taxonomy" id="2906793"/>
    <lineage>
        <taxon>Bacteria</taxon>
        <taxon>Pseudomonadati</taxon>
        <taxon>Pseudomonadota</taxon>
        <taxon>Gammaproteobacteria</taxon>
        <taxon>Vibrionales</taxon>
        <taxon>Vibrionaceae</taxon>
        <taxon>Photobacterium</taxon>
    </lineage>
</organism>
<accession>A0ABT1N0X3</accession>
<protein>
    <recommendedName>
        <fullName evidence="3">Beta sliding clamp</fullName>
    </recommendedName>
    <alternativeName>
        <fullName evidence="11">Beta-clamp processivity factor</fullName>
    </alternativeName>
    <alternativeName>
        <fullName evidence="10">DNA polymerase III beta sliding clamp subunit</fullName>
    </alternativeName>
</protein>
<evidence type="ECO:0000256" key="1">
    <source>
        <dbReference type="ARBA" id="ARBA00004496"/>
    </source>
</evidence>
<dbReference type="PANTHER" id="PTHR30478">
    <property type="entry name" value="DNA POLYMERASE III SUBUNIT BETA"/>
    <property type="match status" value="1"/>
</dbReference>
<evidence type="ECO:0000256" key="8">
    <source>
        <dbReference type="ARBA" id="ARBA00022932"/>
    </source>
</evidence>
<dbReference type="SUPFAM" id="SSF55979">
    <property type="entry name" value="DNA clamp"/>
    <property type="match status" value="3"/>
</dbReference>
<keyword evidence="4" id="KW-0963">Cytoplasm</keyword>
<dbReference type="InterPro" id="IPR046938">
    <property type="entry name" value="DNA_clamp_sf"/>
</dbReference>
<dbReference type="Gene3D" id="3.70.10.10">
    <property type="match status" value="1"/>
</dbReference>
<name>A0ABT1N0X3_9GAMM</name>
<feature type="domain" description="DNA polymerase III beta sliding clamp central" evidence="13">
    <location>
        <begin position="144"/>
        <end position="253"/>
    </location>
</feature>
<evidence type="ECO:0000256" key="4">
    <source>
        <dbReference type="ARBA" id="ARBA00022490"/>
    </source>
</evidence>
<dbReference type="PANTHER" id="PTHR30478:SF0">
    <property type="entry name" value="BETA SLIDING CLAMP"/>
    <property type="match status" value="1"/>
</dbReference>
<evidence type="ECO:0000256" key="6">
    <source>
        <dbReference type="ARBA" id="ARBA00022695"/>
    </source>
</evidence>
<dbReference type="InterPro" id="IPR022634">
    <property type="entry name" value="DNA_polIII_beta_N"/>
</dbReference>
<dbReference type="CDD" id="cd00140">
    <property type="entry name" value="beta_clamp"/>
    <property type="match status" value="1"/>
</dbReference>
<evidence type="ECO:0000313" key="14">
    <source>
        <dbReference type="EMBL" id="MCQ1058386.1"/>
    </source>
</evidence>
<evidence type="ECO:0000313" key="15">
    <source>
        <dbReference type="Proteomes" id="UP001524460"/>
    </source>
</evidence>
<evidence type="ECO:0000259" key="12">
    <source>
        <dbReference type="Pfam" id="PF00712"/>
    </source>
</evidence>
<reference evidence="14 15" key="1">
    <citation type="submission" date="2022-07" db="EMBL/GenBank/DDBJ databases">
        <title>Photobacterium pectinilyticum sp. nov., a marine bacterium isolated from surface seawater of Qingdao offshore.</title>
        <authorList>
            <person name="Wang X."/>
        </authorList>
    </citation>
    <scope>NUCLEOTIDE SEQUENCE [LARGE SCALE GENOMIC DNA]</scope>
    <source>
        <strain evidence="14 15">ZSDE20</strain>
    </source>
</reference>
<evidence type="ECO:0000256" key="5">
    <source>
        <dbReference type="ARBA" id="ARBA00022679"/>
    </source>
</evidence>
<dbReference type="SMART" id="SM00480">
    <property type="entry name" value="POL3Bc"/>
    <property type="match status" value="1"/>
</dbReference>
<gene>
    <name evidence="14" type="ORF">NHN17_09980</name>
</gene>
<dbReference type="EMBL" id="JANEYT010000018">
    <property type="protein sequence ID" value="MCQ1058386.1"/>
    <property type="molecule type" value="Genomic_DNA"/>
</dbReference>
<dbReference type="Pfam" id="PF00712">
    <property type="entry name" value="DNA_pol3_beta"/>
    <property type="match status" value="1"/>
</dbReference>
<keyword evidence="7" id="KW-0235">DNA replication</keyword>
<sequence>MKVRCSDASKLAYWLSHAASIAKKSTNPATEFIAIGANNSGMAVIGLNDISSYYRSVAADLIEVMTDGSVAVKAAKLIGAVKTYGKQAVTLEKKDNHLLLSSGRSRIRCDVMDTDDFPIPDQPTEKTIQLTVNLNSFKYGLVKVRGCMPQTDDVRTALNGIHLKIERGLMSFIATDGHKISCIKLPIDPELNPHLKAETQIAITIPKKIVNESLCNLQSESEEIVLSICDTSLAVTTGSLRLTAKLIDDNYPELSGVMPKTSLGSLIVHKKSFGQLLDRVSVSMSDVRVPRLGLDINPSGLITFEGGVGTDIVVTDEYTAAVAQPIVIENLADKLQTAFNYGYLKTVVSMIDTDQVLLSFGKTVVNNKEINQISVVVSPVSDGLNYYQFSLVIPMR</sequence>
<dbReference type="InterPro" id="IPR022637">
    <property type="entry name" value="DNA_polIII_beta_cen"/>
</dbReference>
<evidence type="ECO:0000256" key="7">
    <source>
        <dbReference type="ARBA" id="ARBA00022705"/>
    </source>
</evidence>
<keyword evidence="9" id="KW-0238">DNA-binding</keyword>
<dbReference type="Gene3D" id="3.10.150.10">
    <property type="entry name" value="DNA Polymerase III, subunit A, domain 2"/>
    <property type="match status" value="1"/>
</dbReference>
<keyword evidence="15" id="KW-1185">Reference proteome</keyword>
<evidence type="ECO:0000256" key="11">
    <source>
        <dbReference type="ARBA" id="ARBA00033276"/>
    </source>
</evidence>
<proteinExistence type="inferred from homology"/>
<evidence type="ECO:0000256" key="3">
    <source>
        <dbReference type="ARBA" id="ARBA00021035"/>
    </source>
</evidence>
<dbReference type="Pfam" id="PF02767">
    <property type="entry name" value="DNA_pol3_beta_2"/>
    <property type="match status" value="1"/>
</dbReference>
<dbReference type="InterPro" id="IPR001001">
    <property type="entry name" value="DNA_polIII_beta"/>
</dbReference>
<feature type="domain" description="DNA polymerase III beta sliding clamp N-terminal" evidence="12">
    <location>
        <begin position="13"/>
        <end position="118"/>
    </location>
</feature>
<keyword evidence="6" id="KW-0548">Nucleotidyltransferase</keyword>